<dbReference type="AlphaFoldDB" id="A0A8J7DVN6"/>
<evidence type="ECO:0000313" key="2">
    <source>
        <dbReference type="Proteomes" id="UP000654482"/>
    </source>
</evidence>
<dbReference type="RefSeq" id="WP_194028704.1">
    <property type="nucleotide sequence ID" value="NZ_JADEWZ010000008.1"/>
</dbReference>
<evidence type="ECO:0000313" key="1">
    <source>
        <dbReference type="EMBL" id="MBE9115608.1"/>
    </source>
</evidence>
<name>A0A8J7DVN6_9CYAN</name>
<keyword evidence="2" id="KW-1185">Reference proteome</keyword>
<dbReference type="Proteomes" id="UP000654482">
    <property type="component" value="Unassembled WGS sequence"/>
</dbReference>
<sequence>MTVESNQPILVSIVPNLLGGEGHIIDYHKSVAQAANLLGWEHCVVCVPDAKVKELPDNWYGELRGGDLEAEGNLWEKLTRVRQSLQLGHSIAEFIKGQIATQSRPTIIFLERFIHLQLFSLAIALLLLPRQNLSVWILYRRDTHRSKTRWIYKGLNKLIKTLLPPQQFHLLADSEPLGESLSNYFEETVTVMPIPHTDITHRDRFPRKNNEIICWWSGPPREEKGWEVIKQLASYSSSLPQKICIVAAQSSKLGECQGSIAIRLVEDNLARSDYLKWMNTCDFILLPYDSVAYRERTSGIFTECIIAGKTPLVTAKTWMAKELSKYDLKESILSWDDLSEIIQKIVFIENNSESKKKLYLMQQEYLALHNLKSYAKTMQEIGRFW</sequence>
<proteinExistence type="predicted"/>
<reference evidence="1" key="1">
    <citation type="submission" date="2020-10" db="EMBL/GenBank/DDBJ databases">
        <authorList>
            <person name="Castelo-Branco R."/>
            <person name="Eusebio N."/>
            <person name="Adriana R."/>
            <person name="Vieira A."/>
            <person name="Brugerolle De Fraissinette N."/>
            <person name="Rezende De Castro R."/>
            <person name="Schneider M.P."/>
            <person name="Vasconcelos V."/>
            <person name="Leao P.N."/>
        </authorList>
    </citation>
    <scope>NUCLEOTIDE SEQUENCE</scope>
    <source>
        <strain evidence="1">LEGE 07157</strain>
    </source>
</reference>
<comment type="caution">
    <text evidence="1">The sequence shown here is derived from an EMBL/GenBank/DDBJ whole genome shotgun (WGS) entry which is preliminary data.</text>
</comment>
<gene>
    <name evidence="1" type="ORF">IQ249_06830</name>
</gene>
<organism evidence="1 2">
    <name type="scientific">Lusitaniella coriacea LEGE 07157</name>
    <dbReference type="NCBI Taxonomy" id="945747"/>
    <lineage>
        <taxon>Bacteria</taxon>
        <taxon>Bacillati</taxon>
        <taxon>Cyanobacteriota</taxon>
        <taxon>Cyanophyceae</taxon>
        <taxon>Spirulinales</taxon>
        <taxon>Lusitaniellaceae</taxon>
        <taxon>Lusitaniella</taxon>
    </lineage>
</organism>
<dbReference type="EMBL" id="JADEWZ010000008">
    <property type="protein sequence ID" value="MBE9115608.1"/>
    <property type="molecule type" value="Genomic_DNA"/>
</dbReference>
<protein>
    <submittedName>
        <fullName evidence="1">Glycosyltransferase family 1 protein</fullName>
    </submittedName>
</protein>
<accession>A0A8J7DVN6</accession>